<organism evidence="2 3">
    <name type="scientific">Lysinibacillus louembei</name>
    <dbReference type="NCBI Taxonomy" id="1470088"/>
    <lineage>
        <taxon>Bacteria</taxon>
        <taxon>Bacillati</taxon>
        <taxon>Bacillota</taxon>
        <taxon>Bacilli</taxon>
        <taxon>Bacillales</taxon>
        <taxon>Bacillaceae</taxon>
        <taxon>Lysinibacillus</taxon>
    </lineage>
</organism>
<protein>
    <submittedName>
        <fullName evidence="2">GNAT family N-acetyltransferase</fullName>
    </submittedName>
</protein>
<dbReference type="PANTHER" id="PTHR41700:SF1">
    <property type="entry name" value="N-ACETYLTRANSFERASE DOMAIN-CONTAINING PROTEIN"/>
    <property type="match status" value="1"/>
</dbReference>
<evidence type="ECO:0000259" key="1">
    <source>
        <dbReference type="PROSITE" id="PS51186"/>
    </source>
</evidence>
<reference evidence="2 3" key="1">
    <citation type="submission" date="2023-09" db="EMBL/GenBank/DDBJ databases">
        <authorList>
            <person name="Page C.A."/>
            <person name="Perez-Diaz I.M."/>
        </authorList>
    </citation>
    <scope>NUCLEOTIDE SEQUENCE [LARGE SCALE GENOMIC DNA]</scope>
    <source>
        <strain evidence="2 3">Ll15</strain>
    </source>
</reference>
<dbReference type="InterPro" id="IPR000182">
    <property type="entry name" value="GNAT_dom"/>
</dbReference>
<dbReference type="InterPro" id="IPR038764">
    <property type="entry name" value="GNAT_N_AcTrfase_prd"/>
</dbReference>
<dbReference type="SUPFAM" id="SSF55729">
    <property type="entry name" value="Acyl-CoA N-acyltransferases (Nat)"/>
    <property type="match status" value="1"/>
</dbReference>
<sequence length="273" mass="31078">MIAIRELTTIEEMELVQQLEWKVWGISPIPTHQTFTAVKNGGIIVGAFDADKLIGFSYAFAGWKNGKSYLCSHMLGIDNAYRSQQIGEQLKLAQRNIAIQKGYELMTWTYDPLETRNGFLNLTKLNGICDTYIENCYGEMQDGFNKGLPSDRFEVHWHLTSDYVVHKHQPLAPAPIPLGEIVIDEQGLPTLGARHTHNLHTIYDAQSYSLPVPQDFQALKGQSQEHALHWRLATRKIFQELFAAGYAAVRIEKQSQWNQYIFVKKSALALEEI</sequence>
<keyword evidence="3" id="KW-1185">Reference proteome</keyword>
<accession>A0ABZ0RSU2</accession>
<evidence type="ECO:0000313" key="3">
    <source>
        <dbReference type="Proteomes" id="UP001322664"/>
    </source>
</evidence>
<dbReference type="PANTHER" id="PTHR41700">
    <property type="entry name" value="GCN5-RELATED N-ACETYLTRANSFERASE"/>
    <property type="match status" value="1"/>
</dbReference>
<evidence type="ECO:0000313" key="2">
    <source>
        <dbReference type="EMBL" id="WPK10327.1"/>
    </source>
</evidence>
<dbReference type="InterPro" id="IPR016181">
    <property type="entry name" value="Acyl_CoA_acyltransferase"/>
</dbReference>
<dbReference type="RefSeq" id="WP_319835597.1">
    <property type="nucleotide sequence ID" value="NZ_CP137624.1"/>
</dbReference>
<feature type="domain" description="N-acetyltransferase" evidence="1">
    <location>
        <begin position="2"/>
        <end position="139"/>
    </location>
</feature>
<gene>
    <name evidence="2" type="ORF">R6U77_10305</name>
</gene>
<dbReference type="Gene3D" id="3.40.630.30">
    <property type="match status" value="1"/>
</dbReference>
<dbReference type="EMBL" id="CP137624">
    <property type="protein sequence ID" value="WPK10327.1"/>
    <property type="molecule type" value="Genomic_DNA"/>
</dbReference>
<dbReference type="Proteomes" id="UP001322664">
    <property type="component" value="Chromosome"/>
</dbReference>
<name>A0ABZ0RSU2_9BACI</name>
<proteinExistence type="predicted"/>
<dbReference type="PROSITE" id="PS51186">
    <property type="entry name" value="GNAT"/>
    <property type="match status" value="1"/>
</dbReference>